<sequence>MLIPINIDLPGPSTPRRPHLPPQLVQFGTDELVLIELQGALEVEGNRDGQLVGQLEVDPATVSCSSLTCPKKPTLMIGHHKLEGKLVTLNKPLAVLHRHDSRPPDEDENDEDADMEVDGSGGRVGDASEAKSWDMIAIVKRKMVFSKRPMPVVSQPDKKLAPLSRIGSKA</sequence>
<evidence type="ECO:0000256" key="4">
    <source>
        <dbReference type="ARBA" id="ARBA00023242"/>
    </source>
</evidence>
<gene>
    <name evidence="8" type="primary">I1S241</name>
</gene>
<keyword evidence="5" id="KW-0131">Cell cycle</keyword>
<keyword evidence="3" id="KW-0238">DNA-binding</keyword>
<dbReference type="GO" id="GO:0031390">
    <property type="term" value="C:Ctf18 RFC-like complex"/>
    <property type="evidence" value="ECO:0007669"/>
    <property type="project" value="InterPro"/>
</dbReference>
<dbReference type="GO" id="GO:0007064">
    <property type="term" value="P:mitotic sister chromatid cohesion"/>
    <property type="evidence" value="ECO:0007669"/>
    <property type="project" value="InterPro"/>
</dbReference>
<reference evidence="8" key="1">
    <citation type="submission" date="2019-10" db="EMBL/GenBank/DDBJ databases">
        <authorList>
            <person name="Nor Muhammad N."/>
        </authorList>
    </citation>
    <scope>NUCLEOTIDE SEQUENCE</scope>
</reference>
<organism evidence="8">
    <name type="scientific">Ganoderma boninense</name>
    <dbReference type="NCBI Taxonomy" id="34458"/>
    <lineage>
        <taxon>Eukaryota</taxon>
        <taxon>Fungi</taxon>
        <taxon>Dikarya</taxon>
        <taxon>Basidiomycota</taxon>
        <taxon>Agaricomycotina</taxon>
        <taxon>Agaricomycetes</taxon>
        <taxon>Polyporales</taxon>
        <taxon>Polyporaceae</taxon>
        <taxon>Ganoderma</taxon>
    </lineage>
</organism>
<comment type="similarity">
    <text evidence="6">Belongs to the CTF8 family.</text>
</comment>
<feature type="region of interest" description="Disordered" evidence="7">
    <location>
        <begin position="97"/>
        <end position="128"/>
    </location>
</feature>
<evidence type="ECO:0000313" key="8">
    <source>
        <dbReference type="EMBL" id="VWO99319.1"/>
    </source>
</evidence>
<protein>
    <recommendedName>
        <fullName evidence="9">Chromosome transmission fidelity protein 8</fullName>
    </recommendedName>
</protein>
<dbReference type="Pfam" id="PF09696">
    <property type="entry name" value="Ctf8"/>
    <property type="match status" value="1"/>
</dbReference>
<dbReference type="PANTHER" id="PTHR28605:SF1">
    <property type="entry name" value="CHROMOSOME TRANSMISSION FIDELITY FACTOR 8"/>
    <property type="match status" value="1"/>
</dbReference>
<evidence type="ECO:0000256" key="5">
    <source>
        <dbReference type="ARBA" id="ARBA00023306"/>
    </source>
</evidence>
<evidence type="ECO:0000256" key="6">
    <source>
        <dbReference type="ARBA" id="ARBA00038447"/>
    </source>
</evidence>
<keyword evidence="4" id="KW-0539">Nucleus</keyword>
<evidence type="ECO:0000256" key="7">
    <source>
        <dbReference type="SAM" id="MobiDB-lite"/>
    </source>
</evidence>
<comment type="subcellular location">
    <subcellularLocation>
        <location evidence="1">Nucleus</location>
    </subcellularLocation>
</comment>
<name>A0A5K1K266_9APHY</name>
<dbReference type="EMBL" id="LR727558">
    <property type="protein sequence ID" value="VWO99319.1"/>
    <property type="molecule type" value="Genomic_DNA"/>
</dbReference>
<proteinExistence type="inferred from homology"/>
<feature type="compositionally biased region" description="Acidic residues" evidence="7">
    <location>
        <begin position="105"/>
        <end position="117"/>
    </location>
</feature>
<evidence type="ECO:0000256" key="2">
    <source>
        <dbReference type="ARBA" id="ARBA00022705"/>
    </source>
</evidence>
<accession>A0A5K1K266</accession>
<dbReference type="PANTHER" id="PTHR28605">
    <property type="entry name" value="CTF8, CHROMOSOME TRANSMISSION FIDELITY FACTOR 8 HOMOLOG (S. CEREVISIAE)"/>
    <property type="match status" value="1"/>
</dbReference>
<dbReference type="GO" id="GO:0006260">
    <property type="term" value="P:DNA replication"/>
    <property type="evidence" value="ECO:0007669"/>
    <property type="project" value="UniProtKB-KW"/>
</dbReference>
<dbReference type="GO" id="GO:0003677">
    <property type="term" value="F:DNA binding"/>
    <property type="evidence" value="ECO:0007669"/>
    <property type="project" value="UniProtKB-KW"/>
</dbReference>
<dbReference type="AlphaFoldDB" id="A0A5K1K266"/>
<evidence type="ECO:0000256" key="1">
    <source>
        <dbReference type="ARBA" id="ARBA00004123"/>
    </source>
</evidence>
<keyword evidence="2" id="KW-0235">DNA replication</keyword>
<feature type="region of interest" description="Disordered" evidence="7">
    <location>
        <begin position="150"/>
        <end position="170"/>
    </location>
</feature>
<dbReference type="InterPro" id="IPR018607">
    <property type="entry name" value="Ctf8"/>
</dbReference>
<evidence type="ECO:0008006" key="9">
    <source>
        <dbReference type="Google" id="ProtNLM"/>
    </source>
</evidence>
<evidence type="ECO:0000256" key="3">
    <source>
        <dbReference type="ARBA" id="ARBA00023125"/>
    </source>
</evidence>